<name>A0A094IYN4_9GAMM</name>
<sequence>MQQSRNIAELQDLNLSYLLLVQKLLLEDRETAVFRLKIEDDLADLIAEMSVKDLSLLARQPHSLLRPSLGPVDQLRAILSNKRDTGLQETHLAMLLASA</sequence>
<evidence type="ECO:0000256" key="3">
    <source>
        <dbReference type="ARBA" id="ARBA00023015"/>
    </source>
</evidence>
<dbReference type="InterPro" id="IPR036194">
    <property type="entry name" value="FlhD_sf"/>
</dbReference>
<dbReference type="STRING" id="435908.IDSA_07580"/>
<evidence type="ECO:0000256" key="1">
    <source>
        <dbReference type="ARBA" id="ARBA00022490"/>
    </source>
</evidence>
<dbReference type="RefSeq" id="WP_034775493.1">
    <property type="nucleotide sequence ID" value="NZ_JPER01000003.1"/>
</dbReference>
<keyword evidence="10" id="KW-1185">Reference proteome</keyword>
<evidence type="ECO:0000256" key="4">
    <source>
        <dbReference type="ARBA" id="ARBA00023125"/>
    </source>
</evidence>
<keyword evidence="7" id="KW-0804">Transcription</keyword>
<dbReference type="Proteomes" id="UP000054363">
    <property type="component" value="Unassembled WGS sequence"/>
</dbReference>
<dbReference type="GO" id="GO:0044780">
    <property type="term" value="P:bacterial-type flagellum assembly"/>
    <property type="evidence" value="ECO:0007669"/>
    <property type="project" value="InterPro"/>
</dbReference>
<dbReference type="Pfam" id="PF05247">
    <property type="entry name" value="FlhD"/>
    <property type="match status" value="1"/>
</dbReference>
<keyword evidence="3" id="KW-0805">Transcription regulation</keyword>
<evidence type="ECO:0000313" key="9">
    <source>
        <dbReference type="EMBL" id="KFZ30924.1"/>
    </source>
</evidence>
<dbReference type="Gene3D" id="1.10.4000.10">
    <property type="entry name" value="Flagellar transcriptional activator FlhD"/>
    <property type="match status" value="1"/>
</dbReference>
<evidence type="ECO:0000256" key="6">
    <source>
        <dbReference type="ARBA" id="ARBA00023159"/>
    </source>
</evidence>
<evidence type="ECO:0000256" key="5">
    <source>
        <dbReference type="ARBA" id="ARBA00023157"/>
    </source>
</evidence>
<dbReference type="eggNOG" id="ENOG5031IDQ">
    <property type="taxonomic scope" value="Bacteria"/>
</dbReference>
<dbReference type="AlphaFoldDB" id="A0A094IYN4"/>
<dbReference type="GO" id="GO:0003677">
    <property type="term" value="F:DNA binding"/>
    <property type="evidence" value="ECO:0007669"/>
    <property type="project" value="UniProtKB-KW"/>
</dbReference>
<organism evidence="9 10">
    <name type="scientific">Pseudidiomarina salinarum</name>
    <dbReference type="NCBI Taxonomy" id="435908"/>
    <lineage>
        <taxon>Bacteria</taxon>
        <taxon>Pseudomonadati</taxon>
        <taxon>Pseudomonadota</taxon>
        <taxon>Gammaproteobacteria</taxon>
        <taxon>Alteromonadales</taxon>
        <taxon>Idiomarinaceae</taxon>
        <taxon>Pseudidiomarina</taxon>
    </lineage>
</organism>
<keyword evidence="5" id="KW-1015">Disulfide bond</keyword>
<keyword evidence="1" id="KW-0963">Cytoplasm</keyword>
<evidence type="ECO:0000256" key="7">
    <source>
        <dbReference type="ARBA" id="ARBA00023163"/>
    </source>
</evidence>
<accession>A0A094IYN4</accession>
<reference evidence="9 10" key="1">
    <citation type="submission" date="2014-06" db="EMBL/GenBank/DDBJ databases">
        <title>The draft genome sequence of Idiomarina salinarum ISL-52.</title>
        <authorList>
            <person name="Du J."/>
            <person name="Shao Z."/>
        </authorList>
    </citation>
    <scope>NUCLEOTIDE SEQUENCE [LARGE SCALE GENOMIC DNA]</scope>
    <source>
        <strain evidence="9 10">ISL-52</strain>
    </source>
</reference>
<dbReference type="EMBL" id="JPER01000003">
    <property type="protein sequence ID" value="KFZ30924.1"/>
    <property type="molecule type" value="Genomic_DNA"/>
</dbReference>
<comment type="function">
    <text evidence="8">Functions in complex with FlhC as a master transcriptional regulator that regulates transcription of several flagellar and non-flagellar operons by binding to their promoter region. Activates expression of class 2 flagellar genes, including fliA, which is a flagellum-specific sigma factor that turns on the class 3 genes. Also regulates genes whose products function in a variety of physiological pathways.</text>
</comment>
<dbReference type="GO" id="GO:0045893">
    <property type="term" value="P:positive regulation of DNA-templated transcription"/>
    <property type="evidence" value="ECO:0007669"/>
    <property type="project" value="InterPro"/>
</dbReference>
<evidence type="ECO:0000313" key="10">
    <source>
        <dbReference type="Proteomes" id="UP000054363"/>
    </source>
</evidence>
<evidence type="ECO:0000256" key="2">
    <source>
        <dbReference type="ARBA" id="ARBA00022795"/>
    </source>
</evidence>
<dbReference type="InterPro" id="IPR023559">
    <property type="entry name" value="Flagellar_FlhD"/>
</dbReference>
<evidence type="ECO:0000256" key="8">
    <source>
        <dbReference type="ARBA" id="ARBA00025431"/>
    </source>
</evidence>
<dbReference type="OrthoDB" id="5298036at2"/>
<proteinExistence type="predicted"/>
<comment type="caution">
    <text evidence="9">The sequence shown here is derived from an EMBL/GenBank/DDBJ whole genome shotgun (WGS) entry which is preliminary data.</text>
</comment>
<keyword evidence="4" id="KW-0238">DNA-binding</keyword>
<dbReference type="SUPFAM" id="SSF63592">
    <property type="entry name" value="Flagellar transcriptional activator FlhD"/>
    <property type="match status" value="1"/>
</dbReference>
<keyword evidence="6" id="KW-0010">Activator</keyword>
<protein>
    <submittedName>
        <fullName evidence="9">Transcriptional regulator</fullName>
    </submittedName>
</protein>
<keyword evidence="2" id="KW-1005">Bacterial flagellum biogenesis</keyword>
<gene>
    <name evidence="9" type="ORF">IDSA_07580</name>
</gene>